<dbReference type="STRING" id="58919.A0A316Z2Q0"/>
<dbReference type="GO" id="GO:0032543">
    <property type="term" value="P:mitochondrial translation"/>
    <property type="evidence" value="ECO:0007669"/>
    <property type="project" value="InterPro"/>
</dbReference>
<keyword evidence="3" id="KW-1185">Reference proteome</keyword>
<dbReference type="InterPro" id="IPR039848">
    <property type="entry name" value="Ribosomal_mS35_mt"/>
</dbReference>
<evidence type="ECO:0000259" key="1">
    <source>
        <dbReference type="Pfam" id="PF10213"/>
    </source>
</evidence>
<dbReference type="GO" id="GO:0003735">
    <property type="term" value="F:structural constituent of ribosome"/>
    <property type="evidence" value="ECO:0007669"/>
    <property type="project" value="InterPro"/>
</dbReference>
<reference evidence="2 3" key="1">
    <citation type="journal article" date="2018" name="Mol. Biol. Evol.">
        <title>Broad Genomic Sampling Reveals a Smut Pathogenic Ancestry of the Fungal Clade Ustilaginomycotina.</title>
        <authorList>
            <person name="Kijpornyongpan T."/>
            <person name="Mondo S.J."/>
            <person name="Barry K."/>
            <person name="Sandor L."/>
            <person name="Lee J."/>
            <person name="Lipzen A."/>
            <person name="Pangilinan J."/>
            <person name="LaButti K."/>
            <person name="Hainaut M."/>
            <person name="Henrissat B."/>
            <person name="Grigoriev I.V."/>
            <person name="Spatafora J.W."/>
            <person name="Aime M.C."/>
        </authorList>
    </citation>
    <scope>NUCLEOTIDE SEQUENCE [LARGE SCALE GENOMIC DNA]</scope>
    <source>
        <strain evidence="2 3">MCA 4186</strain>
    </source>
</reference>
<gene>
    <name evidence="2" type="ORF">FA09DRAFT_321912</name>
</gene>
<dbReference type="GeneID" id="37268578"/>
<dbReference type="AlphaFoldDB" id="A0A316Z2Q0"/>
<dbReference type="PANTHER" id="PTHR13490:SF0">
    <property type="entry name" value="SMALL RIBOSOMAL SUBUNIT PROTEIN MS35"/>
    <property type="match status" value="1"/>
</dbReference>
<dbReference type="OrthoDB" id="283424at2759"/>
<sequence length="222" mass="24614">MALTLPRGVRAFSVSARAAAGPRQARNGQDPMNIKEMGAFAYDDIPSLGHALLARKRELLRYARIAATEMPKLKEFAKPYAPPAADAVLRVRSHHYQGEAHPAARKTVLTVRVSDLLRIQALDSDAAAHKLRLLAGTRYEAPSGRHAEGSLKIACERFPHEAQNLRWVAERVQLLCKEANTNPSDVASVPLDERASLVRESKRKGLARHQAPTLHDFPQEWL</sequence>
<protein>
    <recommendedName>
        <fullName evidence="1">Small ribosomal subunit protein mS35 mitochondrial conserved domain-containing protein</fullName>
    </recommendedName>
</protein>
<dbReference type="PANTHER" id="PTHR13490">
    <property type="entry name" value="MITOCHONDRIAL 28S RIBOSOMAL PROTEIN S28"/>
    <property type="match status" value="1"/>
</dbReference>
<evidence type="ECO:0000313" key="3">
    <source>
        <dbReference type="Proteomes" id="UP000245946"/>
    </source>
</evidence>
<dbReference type="RefSeq" id="XP_025596090.1">
    <property type="nucleotide sequence ID" value="XM_025741034.1"/>
</dbReference>
<dbReference type="EMBL" id="KZ819302">
    <property type="protein sequence ID" value="PWN95811.1"/>
    <property type="molecule type" value="Genomic_DNA"/>
</dbReference>
<name>A0A316Z2Q0_9BASI</name>
<dbReference type="InterPro" id="IPR019349">
    <property type="entry name" value="Ribosomal_mS35_mit"/>
</dbReference>
<organism evidence="2 3">
    <name type="scientific">Tilletiopsis washingtonensis</name>
    <dbReference type="NCBI Taxonomy" id="58919"/>
    <lineage>
        <taxon>Eukaryota</taxon>
        <taxon>Fungi</taxon>
        <taxon>Dikarya</taxon>
        <taxon>Basidiomycota</taxon>
        <taxon>Ustilaginomycotina</taxon>
        <taxon>Exobasidiomycetes</taxon>
        <taxon>Entylomatales</taxon>
        <taxon>Entylomatales incertae sedis</taxon>
        <taxon>Tilletiopsis</taxon>
    </lineage>
</organism>
<proteinExistence type="predicted"/>
<accession>A0A316Z2Q0</accession>
<feature type="domain" description="Small ribosomal subunit protein mS35 mitochondrial conserved" evidence="1">
    <location>
        <begin position="79"/>
        <end position="221"/>
    </location>
</feature>
<dbReference type="Proteomes" id="UP000245946">
    <property type="component" value="Unassembled WGS sequence"/>
</dbReference>
<dbReference type="GO" id="GO:0005763">
    <property type="term" value="C:mitochondrial small ribosomal subunit"/>
    <property type="evidence" value="ECO:0007669"/>
    <property type="project" value="TreeGrafter"/>
</dbReference>
<dbReference type="Pfam" id="PF10213">
    <property type="entry name" value="MRP-S28"/>
    <property type="match status" value="1"/>
</dbReference>
<evidence type="ECO:0000313" key="2">
    <source>
        <dbReference type="EMBL" id="PWN95811.1"/>
    </source>
</evidence>